<reference evidence="1" key="1">
    <citation type="submission" date="2015-10" db="EMBL/GenBank/DDBJ databases">
        <authorList>
            <person name="Gilbert D.G."/>
        </authorList>
    </citation>
    <scope>NUCLEOTIDE SEQUENCE</scope>
    <source>
        <strain evidence="1">Phyl III-seqv23</strain>
    </source>
</reference>
<organism evidence="1">
    <name type="scientific">Ralstonia solanacearum</name>
    <name type="common">Pseudomonas solanacearum</name>
    <dbReference type="NCBI Taxonomy" id="305"/>
    <lineage>
        <taxon>Bacteria</taxon>
        <taxon>Pseudomonadati</taxon>
        <taxon>Pseudomonadota</taxon>
        <taxon>Betaproteobacteria</taxon>
        <taxon>Burkholderiales</taxon>
        <taxon>Burkholderiaceae</taxon>
        <taxon>Ralstonia</taxon>
        <taxon>Ralstonia solanacearum species complex</taxon>
    </lineage>
</organism>
<dbReference type="AlphaFoldDB" id="A0A0S4U1Z1"/>
<proteinExistence type="predicted"/>
<evidence type="ECO:0000313" key="1">
    <source>
        <dbReference type="EMBL" id="CUV16226.1"/>
    </source>
</evidence>
<accession>A0A0S4U1Z1</accession>
<dbReference type="EMBL" id="LN899821">
    <property type="protein sequence ID" value="CUV16226.1"/>
    <property type="molecule type" value="Genomic_DNA"/>
</dbReference>
<sequence>MELLMTILIASLCGYAGAHFAGRGGKRAAIMSTDMKASAYRELLDALLKYEIACSEAAMAALDDAVTDNMKRAVSDAGNGIIRLQSCIGFMLPLEIDVAAESAISNTFGQDWGERVEAVRAVRRDVSKRARQDVHLMSPDD</sequence>
<protein>
    <submittedName>
        <fullName evidence="1">Uncharacterized protein</fullName>
    </submittedName>
</protein>
<gene>
    <name evidence="1" type="ORF">PSS4_v1_50011</name>
</gene>
<name>A0A0S4U1Z1_RALSL</name>